<dbReference type="SMART" id="SM00504">
    <property type="entry name" value="Ubox"/>
    <property type="match status" value="1"/>
</dbReference>
<organism evidence="7 8">
    <name type="scientific">Tagetes erecta</name>
    <name type="common">African marigold</name>
    <dbReference type="NCBI Taxonomy" id="13708"/>
    <lineage>
        <taxon>Eukaryota</taxon>
        <taxon>Viridiplantae</taxon>
        <taxon>Streptophyta</taxon>
        <taxon>Embryophyta</taxon>
        <taxon>Tracheophyta</taxon>
        <taxon>Spermatophyta</taxon>
        <taxon>Magnoliopsida</taxon>
        <taxon>eudicotyledons</taxon>
        <taxon>Gunneridae</taxon>
        <taxon>Pentapetalae</taxon>
        <taxon>asterids</taxon>
        <taxon>campanulids</taxon>
        <taxon>Asterales</taxon>
        <taxon>Asteraceae</taxon>
        <taxon>Asteroideae</taxon>
        <taxon>Heliantheae alliance</taxon>
        <taxon>Tageteae</taxon>
        <taxon>Tagetes</taxon>
    </lineage>
</organism>
<proteinExistence type="predicted"/>
<evidence type="ECO:0000259" key="6">
    <source>
        <dbReference type="PROSITE" id="PS51698"/>
    </source>
</evidence>
<keyword evidence="8" id="KW-1185">Reference proteome</keyword>
<dbReference type="InterPro" id="IPR045210">
    <property type="entry name" value="RING-Ubox_PUB"/>
</dbReference>
<keyword evidence="4 5" id="KW-0833">Ubl conjugation pathway</keyword>
<dbReference type="SUPFAM" id="SSF48371">
    <property type="entry name" value="ARM repeat"/>
    <property type="match status" value="1"/>
</dbReference>
<dbReference type="Gene3D" id="3.30.40.10">
    <property type="entry name" value="Zinc/RING finger domain, C3HC4 (zinc finger)"/>
    <property type="match status" value="1"/>
</dbReference>
<evidence type="ECO:0000256" key="1">
    <source>
        <dbReference type="ARBA" id="ARBA00000900"/>
    </source>
</evidence>
<dbReference type="Pfam" id="PF25598">
    <property type="entry name" value="ARM_PUB"/>
    <property type="match status" value="1"/>
</dbReference>
<comment type="function">
    <text evidence="5">Functions as an E3 ubiquitin ligase.</text>
</comment>
<reference evidence="7" key="1">
    <citation type="journal article" date="2023" name="bioRxiv">
        <title>Improved chromosome-level genome assembly for marigold (Tagetes erecta).</title>
        <authorList>
            <person name="Jiang F."/>
            <person name="Yuan L."/>
            <person name="Wang S."/>
            <person name="Wang H."/>
            <person name="Xu D."/>
            <person name="Wang A."/>
            <person name="Fan W."/>
        </authorList>
    </citation>
    <scope>NUCLEOTIDE SEQUENCE</scope>
    <source>
        <strain evidence="7">WSJ</strain>
        <tissue evidence="7">Leaf</tissue>
    </source>
</reference>
<dbReference type="CDD" id="cd16664">
    <property type="entry name" value="RING-Ubox_PUB"/>
    <property type="match status" value="1"/>
</dbReference>
<comment type="pathway">
    <text evidence="2 5">Protein modification; protein ubiquitination.</text>
</comment>
<dbReference type="Proteomes" id="UP001229421">
    <property type="component" value="Unassembled WGS sequence"/>
</dbReference>
<dbReference type="EC" id="2.3.2.27" evidence="5"/>
<comment type="catalytic activity">
    <reaction evidence="1 5">
        <text>S-ubiquitinyl-[E2 ubiquitin-conjugating enzyme]-L-cysteine + [acceptor protein]-L-lysine = [E2 ubiquitin-conjugating enzyme]-L-cysteine + N(6)-ubiquitinyl-[acceptor protein]-L-lysine.</text>
        <dbReference type="EC" id="2.3.2.27"/>
    </reaction>
</comment>
<evidence type="ECO:0000256" key="3">
    <source>
        <dbReference type="ARBA" id="ARBA00022679"/>
    </source>
</evidence>
<dbReference type="InterPro" id="IPR013083">
    <property type="entry name" value="Znf_RING/FYVE/PHD"/>
</dbReference>
<gene>
    <name evidence="7" type="ORF">QVD17_32709</name>
</gene>
<dbReference type="InterPro" id="IPR045185">
    <property type="entry name" value="PUB22/23/24-like"/>
</dbReference>
<dbReference type="EMBL" id="JAUHHV010000009">
    <property type="protein sequence ID" value="KAK1411879.1"/>
    <property type="molecule type" value="Genomic_DNA"/>
</dbReference>
<dbReference type="PANTHER" id="PTHR22849">
    <property type="entry name" value="WDSAM1 PROTEIN"/>
    <property type="match status" value="1"/>
</dbReference>
<dbReference type="PANTHER" id="PTHR22849:SF167">
    <property type="entry name" value="U-BOX DOMAIN-CONTAINING PROTEIN"/>
    <property type="match status" value="1"/>
</dbReference>
<evidence type="ECO:0000256" key="2">
    <source>
        <dbReference type="ARBA" id="ARBA00004906"/>
    </source>
</evidence>
<dbReference type="InterPro" id="IPR011989">
    <property type="entry name" value="ARM-like"/>
</dbReference>
<comment type="caution">
    <text evidence="7">The sequence shown here is derived from an EMBL/GenBank/DDBJ whole genome shotgun (WGS) entry which is preliminary data.</text>
</comment>
<dbReference type="InterPro" id="IPR058678">
    <property type="entry name" value="ARM_PUB"/>
</dbReference>
<accession>A0AAD8JW03</accession>
<dbReference type="Pfam" id="PF04564">
    <property type="entry name" value="U-box"/>
    <property type="match status" value="1"/>
</dbReference>
<sequence>MDDLQNNIEVPIFYICPISLEIMNDPVTLSTGITYNRDSIEKWLFSYKNRVCPVTKQVVLDIKLTPNHTLQRLIQSWCALNPSTTGVEILPSPRFSIKNPQIIKLLQDSKSPHLQTKSLKTLKSIVFANENNKLLMESVGAADYLASILNNDVSSPAGEISGADDALTILYHLNLSPTSLKSLLEKDGSFMETLTNMMTRATSYETRAYSIMLIKSMLDVANPMQLTLLNPKFFMQLAQMLKDQISKQATKATLKVLINVCGYGRNRIKAAEEGVVAVLIDSLLNTTEKRVSEMMIVVLDRICECAEGRAELLKHDGGLAVVSKRILRVSRVGSEKAVRILRSVAVYSGNRRVLGEMMEVGVVRKLCLVVQVDCGKKMKGYAKEILKMHYSVWKSCCCIPCNLISSYPS</sequence>
<protein>
    <recommendedName>
        <fullName evidence="5 6">U-box domain-containing protein</fullName>
        <ecNumber evidence="5">2.3.2.27</ecNumber>
    </recommendedName>
    <alternativeName>
        <fullName evidence="5">RING-type E3 ubiquitin transferase PUB</fullName>
    </alternativeName>
</protein>
<dbReference type="PROSITE" id="PS51698">
    <property type="entry name" value="U_BOX"/>
    <property type="match status" value="1"/>
</dbReference>
<dbReference type="AlphaFoldDB" id="A0AAD8JW03"/>
<evidence type="ECO:0000256" key="5">
    <source>
        <dbReference type="RuleBase" id="RU369093"/>
    </source>
</evidence>
<dbReference type="Gene3D" id="1.25.10.10">
    <property type="entry name" value="Leucine-rich Repeat Variant"/>
    <property type="match status" value="1"/>
</dbReference>
<name>A0AAD8JW03_TARER</name>
<dbReference type="SUPFAM" id="SSF57850">
    <property type="entry name" value="RING/U-box"/>
    <property type="match status" value="1"/>
</dbReference>
<dbReference type="GO" id="GO:0061630">
    <property type="term" value="F:ubiquitin protein ligase activity"/>
    <property type="evidence" value="ECO:0007669"/>
    <property type="project" value="UniProtKB-UniRule"/>
</dbReference>
<evidence type="ECO:0000313" key="7">
    <source>
        <dbReference type="EMBL" id="KAK1411879.1"/>
    </source>
</evidence>
<dbReference type="InterPro" id="IPR016024">
    <property type="entry name" value="ARM-type_fold"/>
</dbReference>
<evidence type="ECO:0000313" key="8">
    <source>
        <dbReference type="Proteomes" id="UP001229421"/>
    </source>
</evidence>
<dbReference type="InterPro" id="IPR003613">
    <property type="entry name" value="Ubox_domain"/>
</dbReference>
<keyword evidence="3 5" id="KW-0808">Transferase</keyword>
<dbReference type="GO" id="GO:0016567">
    <property type="term" value="P:protein ubiquitination"/>
    <property type="evidence" value="ECO:0007669"/>
    <property type="project" value="UniProtKB-UniRule"/>
</dbReference>
<feature type="domain" description="U-box" evidence="6">
    <location>
        <begin position="9"/>
        <end position="84"/>
    </location>
</feature>
<evidence type="ECO:0000256" key="4">
    <source>
        <dbReference type="ARBA" id="ARBA00022786"/>
    </source>
</evidence>